<evidence type="ECO:0000259" key="3">
    <source>
        <dbReference type="Pfam" id="PF25023"/>
    </source>
</evidence>
<sequence length="1595" mass="177395">MHKMLKRVLSIVLISHVLLTNLPLVGLQDTYAATFQSEPERKEGGAAEVRKRELESVYSVSDEDIQALLDQGYSLDDVAVALEDQRSSGGQLADSLNKVRPQFANTSEEAKSTITSNVGTVSYAATEIKAAAAPPDYSYVQTKPDEAPYSVRLNQETISTLSGGVSLQASDLSLPGRNGLGFTLTRKYDSGESQLNQMVTYGDSNSTIQPFSEKYFPIGKGWSWNLSYIEINGSNKFLHLAGSGVYEIVNNNLLGNPWKDLTFSADTSVTVNSVVSAYSVKSIQGITQHFDSLGHLIQISDPYENKITFSYISDATYGTVLNAISDSIGNSITIAYSTTSVVLTKGSEIVKYNKSVQNGKELLGQVIDPLGRTTTYDYTVKDAQFNLLGTSPNTSNPYALLTGVTHPTGGKTVYTYEENAVTRYIGANKVNQVFRMQSRKDQINGSSEKNNHKDITYPSGDMGIIWGSDNTFSVMISDGLSQTTFNNKRDFIDDNIPAAFYNTNITAVATQNGVTYTNKTDYTYAEASRYPVPLTTTETRSASNTSNLATYDSSKVYDPYGNVTSSTDIMGITTLYAYDNTSHLLNSVTKPISSSKQQFTTYFRNKQGTVTQVQVYEGSSTAGTLLQQIGYENIDGYGNVRQIRVKNGTTENLYQTQYDTAVYKGAFPTMQAFTVRNADGQSSTITKQYEYNPSNGRLTKYTDGNSNVTQYQYDALGRVLKATHQADGSYVTVNYVDGQNQIQTTDETGIISVTNWNPLGWKTDAGILDRGIYKAKAKYGYDTNGRLTWTEDALGNRISYGYDQWSRQNQVTNPDATKAGIFYDDMTNTKTSTDAEGYAIKEYYDKAGRTKSKEETKKVAAGTQTTTLGTFTYDYAGHMLTATDNVTPQHTTTYSYDVLGQLTSVLNAKSELTSYQYDNVGNLLQVTYPDGKTNLKKYDEIGRLIQTTDANSKLEKFFYDANGNQTGLLDRNSNRFKYTFDNRNFLIKKEVTDAAWNPLAGEETIGFKYDLAGRRTEMNDGTGTTKYAFNSSTGALNTQTYPDGKTIKYDYDAAGNRFVMNDPFGVNTYYHYDSRNRLDIVAPSADFLKDTETTKTTDYDAKYTYYKNSLLKQITHRNGVTSDFGYDGLRIGSLTEKKSDGTTLNTFAYTYDNNGNQKTKTENGTTNNFNYDQLNRISTSDQFNESYGYDNRGNRTSMTTNNPFESPDSARTFDKRDRLNNVALASGGNVSYKYNGDGLLYERTENGQTTRYYWDGSQVIAEGNVVGGIASLKARYVRGQGLIAREDGQGKAYYLQNGHGDVVNLMDSTGRTKLNSYSYDIWGNIVSQQENIPQPFKYSGEMMDDKVGLQYLRARWYDPSMGRFVGEDSYGGQIDNPLSLNRFTYVSNNPLIYTDPTGHEQEGDKDLLGPVGYQRILELTEAYKTAIRNKADAEWAHDYYHGLAETIRKQYGTHTVIINNEEKTFIQPTTVSRNSSPNGSGSDSSGRPSSSSSEPSEPYDRKAQKDLIDNVLDSEEAREAQEIVVGMYTGGVKGKSFRGGNKNTRDNWYGYSDSEFQKWWHREGKRDFGGDDIEDAQHAREIYEAWVAAGKPKVK</sequence>
<organism evidence="4">
    <name type="scientific">Paenibacillus sp. SYP-B3998</name>
    <dbReference type="NCBI Taxonomy" id="2678564"/>
    <lineage>
        <taxon>Bacteria</taxon>
        <taxon>Bacillati</taxon>
        <taxon>Bacillota</taxon>
        <taxon>Bacilli</taxon>
        <taxon>Bacillales</taxon>
        <taxon>Paenibacillaceae</taxon>
        <taxon>Paenibacillus</taxon>
    </lineage>
</organism>
<dbReference type="Pfam" id="PF25023">
    <property type="entry name" value="TEN_YD-shell"/>
    <property type="match status" value="2"/>
</dbReference>
<dbReference type="Gene3D" id="2.180.10.10">
    <property type="entry name" value="RHS repeat-associated core"/>
    <property type="match status" value="3"/>
</dbReference>
<feature type="compositionally biased region" description="Low complexity" evidence="2">
    <location>
        <begin position="1472"/>
        <end position="1496"/>
    </location>
</feature>
<comment type="caution">
    <text evidence="4">The sequence shown here is derived from an EMBL/GenBank/DDBJ whole genome shotgun (WGS) entry which is preliminary data.</text>
</comment>
<dbReference type="InterPro" id="IPR050708">
    <property type="entry name" value="T6SS_VgrG/RHS"/>
</dbReference>
<keyword evidence="1" id="KW-0677">Repeat</keyword>
<feature type="region of interest" description="Disordered" evidence="2">
    <location>
        <begin position="1467"/>
        <end position="1502"/>
    </location>
</feature>
<name>A0A6G3ZRK0_9BACL</name>
<dbReference type="EMBL" id="JAAIKC010000001">
    <property type="protein sequence ID" value="NEW04680.1"/>
    <property type="molecule type" value="Genomic_DNA"/>
</dbReference>
<dbReference type="NCBIfam" id="TIGR01643">
    <property type="entry name" value="YD_repeat_2x"/>
    <property type="match status" value="4"/>
</dbReference>
<gene>
    <name evidence="4" type="ORF">GK047_01425</name>
</gene>
<feature type="region of interest" description="Disordered" evidence="2">
    <location>
        <begin position="1153"/>
        <end position="1172"/>
    </location>
</feature>
<dbReference type="InterPro" id="IPR031325">
    <property type="entry name" value="RHS_repeat"/>
</dbReference>
<evidence type="ECO:0000256" key="1">
    <source>
        <dbReference type="ARBA" id="ARBA00022737"/>
    </source>
</evidence>
<evidence type="ECO:0000313" key="4">
    <source>
        <dbReference type="EMBL" id="NEW04680.1"/>
    </source>
</evidence>
<dbReference type="InterPro" id="IPR006530">
    <property type="entry name" value="YD"/>
</dbReference>
<dbReference type="PANTHER" id="PTHR32305:SF15">
    <property type="entry name" value="PROTEIN RHSA-RELATED"/>
    <property type="match status" value="1"/>
</dbReference>
<feature type="domain" description="Teneurin-like YD-shell" evidence="3">
    <location>
        <begin position="837"/>
        <end position="1022"/>
    </location>
</feature>
<evidence type="ECO:0000256" key="2">
    <source>
        <dbReference type="SAM" id="MobiDB-lite"/>
    </source>
</evidence>
<dbReference type="InterPro" id="IPR022385">
    <property type="entry name" value="Rhs_assc_core"/>
</dbReference>
<feature type="domain" description="Teneurin-like YD-shell" evidence="3">
    <location>
        <begin position="1131"/>
        <end position="1390"/>
    </location>
</feature>
<feature type="region of interest" description="Disordered" evidence="2">
    <location>
        <begin position="1183"/>
        <end position="1212"/>
    </location>
</feature>
<proteinExistence type="predicted"/>
<reference evidence="4" key="1">
    <citation type="submission" date="2020-02" db="EMBL/GenBank/DDBJ databases">
        <authorList>
            <person name="Shen X.-R."/>
            <person name="Zhang Y.-X."/>
        </authorList>
    </citation>
    <scope>NUCLEOTIDE SEQUENCE</scope>
    <source>
        <strain evidence="4">SYP-B3998</strain>
    </source>
</reference>
<dbReference type="Pfam" id="PF05593">
    <property type="entry name" value="RHS_repeat"/>
    <property type="match status" value="2"/>
</dbReference>
<dbReference type="InterPro" id="IPR056823">
    <property type="entry name" value="TEN-like_YD-shell"/>
</dbReference>
<protein>
    <submittedName>
        <fullName evidence="4">RHS repeat protein</fullName>
    </submittedName>
</protein>
<feature type="compositionally biased region" description="Polar residues" evidence="2">
    <location>
        <begin position="1194"/>
        <end position="1204"/>
    </location>
</feature>
<dbReference type="NCBIfam" id="TIGR03696">
    <property type="entry name" value="Rhs_assc_core"/>
    <property type="match status" value="1"/>
</dbReference>
<accession>A0A6G3ZRK0</accession>
<dbReference type="PANTHER" id="PTHR32305">
    <property type="match status" value="1"/>
</dbReference>